<dbReference type="Proteomes" id="UP000184476">
    <property type="component" value="Unassembled WGS sequence"/>
</dbReference>
<dbReference type="InterPro" id="IPR004791">
    <property type="entry name" value="UvrC"/>
</dbReference>
<comment type="subcellular location">
    <subcellularLocation>
        <location evidence="7">Cytoplasm</location>
    </subcellularLocation>
</comment>
<feature type="domain" description="GIY-YIG" evidence="10">
    <location>
        <begin position="13"/>
        <end position="90"/>
    </location>
</feature>
<evidence type="ECO:0000259" key="10">
    <source>
        <dbReference type="PROSITE" id="PS50164"/>
    </source>
</evidence>
<dbReference type="FunFam" id="3.30.420.340:FF:000002">
    <property type="entry name" value="UvrABC system protein C"/>
    <property type="match status" value="1"/>
</dbReference>
<dbReference type="PROSITE" id="PS50164">
    <property type="entry name" value="GIY_YIG"/>
    <property type="match status" value="1"/>
</dbReference>
<dbReference type="GO" id="GO:0009380">
    <property type="term" value="C:excinuclease repair complex"/>
    <property type="evidence" value="ECO:0007669"/>
    <property type="project" value="InterPro"/>
</dbReference>
<dbReference type="GO" id="GO:0006289">
    <property type="term" value="P:nucleotide-excision repair"/>
    <property type="evidence" value="ECO:0007669"/>
    <property type="project" value="UniProtKB-UniRule"/>
</dbReference>
<evidence type="ECO:0000256" key="2">
    <source>
        <dbReference type="ARBA" id="ARBA00022763"/>
    </source>
</evidence>
<dbReference type="Pfam" id="PF08459">
    <property type="entry name" value="UvrC_RNaseH_dom"/>
    <property type="match status" value="1"/>
</dbReference>
<evidence type="ECO:0000256" key="4">
    <source>
        <dbReference type="ARBA" id="ARBA00022881"/>
    </source>
</evidence>
<evidence type="ECO:0000256" key="3">
    <source>
        <dbReference type="ARBA" id="ARBA00022769"/>
    </source>
</evidence>
<keyword evidence="13" id="KW-1185">Reference proteome</keyword>
<evidence type="ECO:0000313" key="13">
    <source>
        <dbReference type="Proteomes" id="UP000184476"/>
    </source>
</evidence>
<dbReference type="Pfam" id="PF22920">
    <property type="entry name" value="UvrC_RNaseH"/>
    <property type="match status" value="1"/>
</dbReference>
<evidence type="ECO:0000256" key="7">
    <source>
        <dbReference type="HAMAP-Rule" id="MF_00203"/>
    </source>
</evidence>
<dbReference type="Gene3D" id="4.10.860.10">
    <property type="entry name" value="UVR domain"/>
    <property type="match status" value="1"/>
</dbReference>
<keyword evidence="5 7" id="KW-0234">DNA repair</keyword>
<gene>
    <name evidence="7" type="primary">uvrC</name>
    <name evidence="12" type="ORF">SAMN05444392_101811</name>
</gene>
<dbReference type="InterPro" id="IPR047296">
    <property type="entry name" value="GIY-YIG_UvrC_Cho"/>
</dbReference>
<dbReference type="RefSeq" id="WP_073152322.1">
    <property type="nucleotide sequence ID" value="NZ_FQVL01000001.1"/>
</dbReference>
<keyword evidence="4 7" id="KW-0267">Excision nuclease</keyword>
<dbReference type="InterPro" id="IPR036876">
    <property type="entry name" value="UVR_dom_sf"/>
</dbReference>
<protein>
    <recommendedName>
        <fullName evidence="7">UvrABC system protein C</fullName>
        <shortName evidence="7">Protein UvrC</shortName>
    </recommendedName>
    <alternativeName>
        <fullName evidence="7">Excinuclease ABC subunit C</fullName>
    </alternativeName>
</protein>
<evidence type="ECO:0000256" key="6">
    <source>
        <dbReference type="ARBA" id="ARBA00023236"/>
    </source>
</evidence>
<dbReference type="InterPro" id="IPR035901">
    <property type="entry name" value="GIY-YIG_endonuc_sf"/>
</dbReference>
<dbReference type="GO" id="GO:0009381">
    <property type="term" value="F:excinuclease ABC activity"/>
    <property type="evidence" value="ECO:0007669"/>
    <property type="project" value="UniProtKB-UniRule"/>
</dbReference>
<feature type="domain" description="UVR" evidence="9">
    <location>
        <begin position="195"/>
        <end position="230"/>
    </location>
</feature>
<evidence type="ECO:0000256" key="1">
    <source>
        <dbReference type="ARBA" id="ARBA00022490"/>
    </source>
</evidence>
<dbReference type="PANTHER" id="PTHR30562:SF1">
    <property type="entry name" value="UVRABC SYSTEM PROTEIN C"/>
    <property type="match status" value="1"/>
</dbReference>
<dbReference type="Pfam" id="PF02151">
    <property type="entry name" value="UVR"/>
    <property type="match status" value="1"/>
</dbReference>
<name>A0A1M4U508_9BACL</name>
<dbReference type="Pfam" id="PF14520">
    <property type="entry name" value="HHH_5"/>
    <property type="match status" value="1"/>
</dbReference>
<comment type="function">
    <text evidence="7">The UvrABC repair system catalyzes the recognition and processing of DNA lesions. UvrC both incises the 5' and 3' sides of the lesion. The N-terminal half is responsible for the 3' incision and the C-terminal half is responsible for the 5' incision.</text>
</comment>
<dbReference type="Gene3D" id="1.10.150.20">
    <property type="entry name" value="5' to 3' exonuclease, C-terminal subdomain"/>
    <property type="match status" value="1"/>
</dbReference>
<dbReference type="SUPFAM" id="SSF46600">
    <property type="entry name" value="C-terminal UvrC-binding domain of UvrB"/>
    <property type="match status" value="1"/>
</dbReference>
<comment type="subunit">
    <text evidence="7">Interacts with UvrB in an incision complex.</text>
</comment>
<keyword evidence="8" id="KW-0175">Coiled coil</keyword>
<feature type="coiled-coil region" evidence="8">
    <location>
        <begin position="191"/>
        <end position="222"/>
    </location>
</feature>
<reference evidence="12 13" key="1">
    <citation type="submission" date="2016-11" db="EMBL/GenBank/DDBJ databases">
        <authorList>
            <person name="Jaros S."/>
            <person name="Januszkiewicz K."/>
            <person name="Wedrychowicz H."/>
        </authorList>
    </citation>
    <scope>NUCLEOTIDE SEQUENCE [LARGE SCALE GENOMIC DNA]</scope>
    <source>
        <strain evidence="12 13">DSM 44666</strain>
    </source>
</reference>
<dbReference type="InterPro" id="IPR001943">
    <property type="entry name" value="UVR_dom"/>
</dbReference>
<dbReference type="Gene3D" id="3.30.420.340">
    <property type="entry name" value="UvrC, RNAse H endonuclease domain"/>
    <property type="match status" value="1"/>
</dbReference>
<dbReference type="InterPro" id="IPR010994">
    <property type="entry name" value="RuvA_2-like"/>
</dbReference>
<keyword evidence="1 7" id="KW-0963">Cytoplasm</keyword>
<dbReference type="GO" id="GO:0005737">
    <property type="term" value="C:cytoplasm"/>
    <property type="evidence" value="ECO:0007669"/>
    <property type="project" value="UniProtKB-SubCell"/>
</dbReference>
<dbReference type="InterPro" id="IPR000305">
    <property type="entry name" value="GIY-YIG_endonuc"/>
</dbReference>
<dbReference type="CDD" id="cd10434">
    <property type="entry name" value="GIY-YIG_UvrC_Cho"/>
    <property type="match status" value="1"/>
</dbReference>
<dbReference type="GO" id="GO:0003677">
    <property type="term" value="F:DNA binding"/>
    <property type="evidence" value="ECO:0007669"/>
    <property type="project" value="UniProtKB-UniRule"/>
</dbReference>
<dbReference type="PROSITE" id="PS50151">
    <property type="entry name" value="UVR"/>
    <property type="match status" value="1"/>
</dbReference>
<evidence type="ECO:0000259" key="11">
    <source>
        <dbReference type="PROSITE" id="PS50165"/>
    </source>
</evidence>
<evidence type="ECO:0000256" key="5">
    <source>
        <dbReference type="ARBA" id="ARBA00023204"/>
    </source>
</evidence>
<sequence length="602" mass="69171">MNKIKEKVLLLPHQPGCYLMKNSQGQIIYVGKAKNLRNRVGSYFTGQQDGKTMQLVMMIADFEYMVTASELEALILECNLIKKHRPKYNVLLKDDKSYPYIRLTKEEHPRLEVTRKQVDDGSRYFGPYPHAGAASQTKKLLDRLYPLRKCKNLPKRVCLYYHLGQCLAPCEYPVSSAEYERIVEEIVRFLSGDARQVKQDLKKQMEEAAEKLEFEKAKELRDLLRDIEMTMEKQHVVFQDQTDRDVFAFAFEQGQMCVQVLFVRQGKWMERDVAIFPYVGTPEEAFLSYLTQFYQRYLLFPKEVLLPTDVDVQLVSQLLPKVRVHIPQRGTKKRLLDTAMKNATIALQERLQWMAKDEAKTVLAAEQLGEYLNVGRVARIEAFDNSNLQGAAPVSAMICFIDGKPAKSEYRKYKIRSADSKDDLGMMKEVIRRRYIRLLREGKDLPDLILVDGGRGQILAAKDVLENELGLYLPIAGMVKDEKHQTSYLLHGDHFTRVEIPTNSAAFALIQRIQAEVHRFAITFHRQVRGKEMLTSALDTIPGVGAKRKQRLFQTFSSIEEMKTAPISEFRKAGIGEKLAQEIQTTLRQLQKDDAKKGTTSS</sequence>
<evidence type="ECO:0000256" key="8">
    <source>
        <dbReference type="SAM" id="Coils"/>
    </source>
</evidence>
<dbReference type="GO" id="GO:0009432">
    <property type="term" value="P:SOS response"/>
    <property type="evidence" value="ECO:0007669"/>
    <property type="project" value="UniProtKB-UniRule"/>
</dbReference>
<organism evidence="12 13">
    <name type="scientific">Seinonella peptonophila</name>
    <dbReference type="NCBI Taxonomy" id="112248"/>
    <lineage>
        <taxon>Bacteria</taxon>
        <taxon>Bacillati</taxon>
        <taxon>Bacillota</taxon>
        <taxon>Bacilli</taxon>
        <taxon>Bacillales</taxon>
        <taxon>Thermoactinomycetaceae</taxon>
        <taxon>Seinonella</taxon>
    </lineage>
</organism>
<dbReference type="EMBL" id="FQVL01000001">
    <property type="protein sequence ID" value="SHE51724.1"/>
    <property type="molecule type" value="Genomic_DNA"/>
</dbReference>
<dbReference type="NCBIfam" id="TIGR00194">
    <property type="entry name" value="uvrC"/>
    <property type="match status" value="1"/>
</dbReference>
<evidence type="ECO:0000313" key="12">
    <source>
        <dbReference type="EMBL" id="SHE51724.1"/>
    </source>
</evidence>
<dbReference type="AlphaFoldDB" id="A0A1M4U508"/>
<dbReference type="SUPFAM" id="SSF82771">
    <property type="entry name" value="GIY-YIG endonuclease"/>
    <property type="match status" value="1"/>
</dbReference>
<dbReference type="OrthoDB" id="9804933at2"/>
<dbReference type="Pfam" id="PF01541">
    <property type="entry name" value="GIY-YIG"/>
    <property type="match status" value="1"/>
</dbReference>
<dbReference type="InterPro" id="IPR001162">
    <property type="entry name" value="UvrC_RNase_H_dom"/>
</dbReference>
<dbReference type="InterPro" id="IPR050066">
    <property type="entry name" value="UvrABC_protein_C"/>
</dbReference>
<dbReference type="HAMAP" id="MF_00203">
    <property type="entry name" value="UvrC"/>
    <property type="match status" value="1"/>
</dbReference>
<evidence type="ECO:0000259" key="9">
    <source>
        <dbReference type="PROSITE" id="PS50151"/>
    </source>
</evidence>
<keyword evidence="3 7" id="KW-0228">DNA excision</keyword>
<dbReference type="STRING" id="112248.SAMN05444392_101811"/>
<comment type="similarity">
    <text evidence="7">Belongs to the UvrC family.</text>
</comment>
<proteinExistence type="inferred from homology"/>
<keyword evidence="2 7" id="KW-0227">DNA damage</keyword>
<dbReference type="PANTHER" id="PTHR30562">
    <property type="entry name" value="UVRC/OXIDOREDUCTASE"/>
    <property type="match status" value="1"/>
</dbReference>
<dbReference type="FunFam" id="3.40.1440.10:FF:000001">
    <property type="entry name" value="UvrABC system protein C"/>
    <property type="match status" value="1"/>
</dbReference>
<feature type="domain" description="UvrC family homology region profile" evidence="11">
    <location>
        <begin position="246"/>
        <end position="465"/>
    </location>
</feature>
<dbReference type="SUPFAM" id="SSF47781">
    <property type="entry name" value="RuvA domain 2-like"/>
    <property type="match status" value="1"/>
</dbReference>
<dbReference type="SMART" id="SM00465">
    <property type="entry name" value="GIYc"/>
    <property type="match status" value="1"/>
</dbReference>
<dbReference type="Gene3D" id="3.40.1440.10">
    <property type="entry name" value="GIY-YIG endonuclease"/>
    <property type="match status" value="1"/>
</dbReference>
<accession>A0A1M4U508</accession>
<dbReference type="PROSITE" id="PS50165">
    <property type="entry name" value="UVRC"/>
    <property type="match status" value="1"/>
</dbReference>
<dbReference type="InterPro" id="IPR038476">
    <property type="entry name" value="UvrC_RNase_H_dom_sf"/>
</dbReference>
<keyword evidence="6 7" id="KW-0742">SOS response</keyword>